<feature type="compositionally biased region" description="Polar residues" evidence="1">
    <location>
        <begin position="106"/>
        <end position="119"/>
    </location>
</feature>
<dbReference type="EMBL" id="JAQJAE010000005">
    <property type="protein sequence ID" value="KAJ5593590.1"/>
    <property type="molecule type" value="Genomic_DNA"/>
</dbReference>
<feature type="region of interest" description="Disordered" evidence="1">
    <location>
        <begin position="97"/>
        <end position="119"/>
    </location>
</feature>
<proteinExistence type="predicted"/>
<feature type="compositionally biased region" description="Low complexity" evidence="1">
    <location>
        <begin position="251"/>
        <end position="295"/>
    </location>
</feature>
<reference evidence="2" key="1">
    <citation type="journal article" date="2023" name="IMA Fungus">
        <title>Comparative genomic study of the Penicillium genus elucidates a diverse pangenome and 15 lateral gene transfer events.</title>
        <authorList>
            <person name="Petersen C."/>
            <person name="Sorensen T."/>
            <person name="Nielsen M.R."/>
            <person name="Sondergaard T.E."/>
            <person name="Sorensen J.L."/>
            <person name="Fitzpatrick D.A."/>
            <person name="Frisvad J.C."/>
            <person name="Nielsen K.L."/>
        </authorList>
    </citation>
    <scope>NUCLEOTIDE SEQUENCE</scope>
    <source>
        <strain evidence="2">IBT 12815</strain>
    </source>
</reference>
<feature type="region of interest" description="Disordered" evidence="1">
    <location>
        <begin position="12"/>
        <end position="37"/>
    </location>
</feature>
<organism evidence="2 3">
    <name type="scientific">Penicillium hordei</name>
    <dbReference type="NCBI Taxonomy" id="40994"/>
    <lineage>
        <taxon>Eukaryota</taxon>
        <taxon>Fungi</taxon>
        <taxon>Dikarya</taxon>
        <taxon>Ascomycota</taxon>
        <taxon>Pezizomycotina</taxon>
        <taxon>Eurotiomycetes</taxon>
        <taxon>Eurotiomycetidae</taxon>
        <taxon>Eurotiales</taxon>
        <taxon>Aspergillaceae</taxon>
        <taxon>Penicillium</taxon>
    </lineage>
</organism>
<gene>
    <name evidence="2" type="ORF">N7537_010494</name>
</gene>
<dbReference type="RefSeq" id="XP_056750216.1">
    <property type="nucleotide sequence ID" value="XM_056901548.1"/>
</dbReference>
<protein>
    <submittedName>
        <fullName evidence="2">Uncharacterized protein</fullName>
    </submittedName>
</protein>
<accession>A0AAD6DVG1</accession>
<keyword evidence="3" id="KW-1185">Reference proteome</keyword>
<dbReference type="AlphaFoldDB" id="A0AAD6DVG1"/>
<name>A0AAD6DVG1_9EURO</name>
<feature type="region of interest" description="Disordered" evidence="1">
    <location>
        <begin position="250"/>
        <end position="298"/>
    </location>
</feature>
<dbReference type="GeneID" id="81591790"/>
<comment type="caution">
    <text evidence="2">The sequence shown here is derived from an EMBL/GenBank/DDBJ whole genome shotgun (WGS) entry which is preliminary data.</text>
</comment>
<evidence type="ECO:0000313" key="3">
    <source>
        <dbReference type="Proteomes" id="UP001213799"/>
    </source>
</evidence>
<reference evidence="2" key="2">
    <citation type="submission" date="2023-01" db="EMBL/GenBank/DDBJ databases">
        <authorList>
            <person name="Petersen C."/>
        </authorList>
    </citation>
    <scope>NUCLEOTIDE SEQUENCE</scope>
    <source>
        <strain evidence="2">IBT 12815</strain>
    </source>
</reference>
<dbReference type="Proteomes" id="UP001213799">
    <property type="component" value="Unassembled WGS sequence"/>
</dbReference>
<evidence type="ECO:0000313" key="2">
    <source>
        <dbReference type="EMBL" id="KAJ5593590.1"/>
    </source>
</evidence>
<evidence type="ECO:0000256" key="1">
    <source>
        <dbReference type="SAM" id="MobiDB-lite"/>
    </source>
</evidence>
<sequence>MGRSPWYFQRNFNPTNRQNVERSADPFPSLLPDGPSSQPKVIPTIEGLSFPQNHHAREVNFVAMSVGFGGPDVTTTIGGEPIAATIAATKTKDISIENNSQKDIETTSNNTGTPSKQRSGLNPKLCLLDCLGCDPCACLFCFDTSATLVGNLNSALDILRTSTSSSLASSSVSTVTPLTESWATASAAPVLSLAMSAAISYDDLRSGIDGLLGVPTCTTASTGPNGTDPSSAKGTRSTWNLLDISALNNETSNSNSTTTISSSKATSPPTIPTSVHASTSSRLSTTRTTAETSISGNPLDTLVPSVDSLLSTSSPGAGSVGQVSTALILNDSILQSTPSGLFATLTLGDSTTTIIPTPQTPSQLYPCHIYLALALVPVVTSTSFLRIASSVSDFMPHAVSTTPPPGACTVIRDLLARSG</sequence>